<dbReference type="EMBL" id="JAHMUF010000001">
    <property type="protein sequence ID" value="KAG7196114.1"/>
    <property type="molecule type" value="Genomic_DNA"/>
</dbReference>
<dbReference type="SUPFAM" id="SSF53474">
    <property type="entry name" value="alpha/beta-Hydrolases"/>
    <property type="match status" value="1"/>
</dbReference>
<feature type="compositionally biased region" description="Polar residues" evidence="2">
    <location>
        <begin position="441"/>
        <end position="455"/>
    </location>
</feature>
<dbReference type="RefSeq" id="XP_043051659.1">
    <property type="nucleotide sequence ID" value="XM_043190982.1"/>
</dbReference>
<feature type="region of interest" description="Disordered" evidence="2">
    <location>
        <begin position="164"/>
        <end position="183"/>
    </location>
</feature>
<dbReference type="AlphaFoldDB" id="A0A9P8ALI1"/>
<feature type="region of interest" description="Disordered" evidence="2">
    <location>
        <begin position="130"/>
        <end position="150"/>
    </location>
</feature>
<feature type="compositionally biased region" description="Acidic residues" evidence="2">
    <location>
        <begin position="174"/>
        <end position="183"/>
    </location>
</feature>
<accession>A0A9P8ALI1</accession>
<keyword evidence="4" id="KW-1185">Reference proteome</keyword>
<dbReference type="InterPro" id="IPR019269">
    <property type="entry name" value="BLOC1_su2"/>
</dbReference>
<reference evidence="3" key="1">
    <citation type="submission" date="2021-03" db="EMBL/GenBank/DDBJ databases">
        <authorList>
            <person name="Palmer J.M."/>
        </authorList>
    </citation>
    <scope>NUCLEOTIDE SEQUENCE</scope>
    <source>
        <strain evidence="3">ARV_011</strain>
    </source>
</reference>
<feature type="compositionally biased region" description="Polar residues" evidence="2">
    <location>
        <begin position="370"/>
        <end position="381"/>
    </location>
</feature>
<dbReference type="Proteomes" id="UP000790833">
    <property type="component" value="Unassembled WGS sequence"/>
</dbReference>
<dbReference type="Pfam" id="PF10046">
    <property type="entry name" value="BLOC1_2"/>
    <property type="match status" value="1"/>
</dbReference>
<comment type="similarity">
    <text evidence="1">Belongs to the BLOC1S2 family.</text>
</comment>
<gene>
    <name evidence="3" type="ORF">KQ657_000126</name>
</gene>
<evidence type="ECO:0000313" key="3">
    <source>
        <dbReference type="EMBL" id="KAG7196114.1"/>
    </source>
</evidence>
<dbReference type="GeneID" id="66113500"/>
<evidence type="ECO:0000256" key="2">
    <source>
        <dbReference type="SAM" id="MobiDB-lite"/>
    </source>
</evidence>
<dbReference type="PANTHER" id="PTHR11440">
    <property type="entry name" value="LECITHIN-CHOLESTEROL ACYLTRANSFERASE-RELATED"/>
    <property type="match status" value="1"/>
</dbReference>
<dbReference type="GO" id="GO:0006629">
    <property type="term" value="P:lipid metabolic process"/>
    <property type="evidence" value="ECO:0007669"/>
    <property type="project" value="InterPro"/>
</dbReference>
<evidence type="ECO:0000256" key="1">
    <source>
        <dbReference type="ARBA" id="ARBA00008468"/>
    </source>
</evidence>
<proteinExistence type="inferred from homology"/>
<dbReference type="Gene3D" id="3.40.50.1820">
    <property type="entry name" value="alpha/beta hydrolase"/>
    <property type="match status" value="1"/>
</dbReference>
<feature type="region of interest" description="Disordered" evidence="2">
    <location>
        <begin position="435"/>
        <end position="457"/>
    </location>
</feature>
<protein>
    <submittedName>
        <fullName evidence="3">Uncharacterized protein</fullName>
    </submittedName>
</protein>
<dbReference type="Pfam" id="PF02450">
    <property type="entry name" value="LCAT"/>
    <property type="match status" value="1"/>
</dbReference>
<dbReference type="OrthoDB" id="10250441at2759"/>
<organism evidence="3 4">
    <name type="scientific">Scheffersomyces spartinae</name>
    <dbReference type="NCBI Taxonomy" id="45513"/>
    <lineage>
        <taxon>Eukaryota</taxon>
        <taxon>Fungi</taxon>
        <taxon>Dikarya</taxon>
        <taxon>Ascomycota</taxon>
        <taxon>Saccharomycotina</taxon>
        <taxon>Pichiomycetes</taxon>
        <taxon>Debaryomycetaceae</taxon>
        <taxon>Scheffersomyces</taxon>
    </lineage>
</organism>
<sequence>MSVPAKTAKLTSHALDVVAKIVESDTDATTVDLNLLENLNTNQSLNYIKLEQSLSSIDASSRKLEIMKKEYSTYVEAVSDIESKVNKLEEVGRTSTEEALNITLVPFHDRNVTARAKLLRGILEYFMNKPDDSKEDEEEDEEEVCEEGSVSTKYRYLYDDTDTDSDLDAHCEPDYSDDDSFMNSDSEDDDCNYRYYYLNKKDHPTINVYNISYIGRKDLVLGNTNETENYKRDSEGNNQMLLGGIFTQLPLVREIQKLGHETVMSPAFTSVAAYFSERARIGALKVSTSFGRAAWRQLYKFVTQNTKQKDGIVYQYNEPDLNKSVIDRAKKVLRQKIIHRTKLFEAATPMVNTLSNLSLATSDDEVNIISSNRETSGSNVYEDNAKNGDSEHDENEDYDEDDYEHADEEEDVVAEGDEFSETKFLGESSLNNSFTRRRGYSSPSLSRRLTQNDASSLVGGDSLRETLQSLHSLASSSFHPLADSSKPLIAQETVVANEAEISSLEYNQSQKVFSFSLPFGGFSNIRSNLYKHIQSIVHGPSEPEFQESEESRPQLQRVKTTETFKEAEHFRNYKGTDNVRMRAVRSSVQANLSELLPDFLNNHKKKEPWESIFDEIEGNIVIMGGYRGSILRDAKSRKRVWIPIKAGFNLRKINLLLGPTKEDELNASKYIIPDGVLKNIGPIDICRRLIKRLSSNPNANVVEFGYDWRLSGPVLSQNLINELQRIHDETGKPSLIIAHSMGGLITHGALQQRPDLFRSIVYVGSPSECLNILGPIRFGDSVILSDKILTYETNFMMRSSFLFLPLHGSVFINRDTHDPYDLDLFDPEVWVKYNLNPLVLEKRRQLERRKLAGGSPTLTKASLADMTTKNNESLAYLSRSLTINSTSDSTHSFFNISLKLRKTSSTLTRFRSPTSPYFPETETFDNDLDSTSEPEIGPKSLPYSFSFTESYNYLAETLAATKEFLSGLEFKEELADKYPPMAIVYGNTVPSVRFSVVRHRQDIKDGNYYEFYYGHGDGVVNLKFLMPEKKNFNKYDPKTGRGYIVGKFVSDCGHVSLMTDFKAMGMALSAVCEAETTWNLQQHSN</sequence>
<feature type="compositionally biased region" description="Acidic residues" evidence="2">
    <location>
        <begin position="391"/>
        <end position="409"/>
    </location>
</feature>
<evidence type="ECO:0000313" key="4">
    <source>
        <dbReference type="Proteomes" id="UP000790833"/>
    </source>
</evidence>
<dbReference type="InterPro" id="IPR003386">
    <property type="entry name" value="LACT/PDAT_acylTrfase"/>
</dbReference>
<feature type="region of interest" description="Disordered" evidence="2">
    <location>
        <begin position="370"/>
        <end position="409"/>
    </location>
</feature>
<comment type="caution">
    <text evidence="3">The sequence shown here is derived from an EMBL/GenBank/DDBJ whole genome shotgun (WGS) entry which is preliminary data.</text>
</comment>
<feature type="compositionally biased region" description="Acidic residues" evidence="2">
    <location>
        <begin position="133"/>
        <end position="146"/>
    </location>
</feature>
<dbReference type="InterPro" id="IPR029058">
    <property type="entry name" value="AB_hydrolase_fold"/>
</dbReference>
<name>A0A9P8ALI1_9ASCO</name>
<dbReference type="GO" id="GO:0008374">
    <property type="term" value="F:O-acyltransferase activity"/>
    <property type="evidence" value="ECO:0007669"/>
    <property type="project" value="InterPro"/>
</dbReference>